<keyword evidence="6 10" id="KW-0418">Kinase</keyword>
<dbReference type="InterPro" id="IPR027417">
    <property type="entry name" value="P-loop_NTPase"/>
</dbReference>
<dbReference type="AlphaFoldDB" id="A0A853CP25"/>
<evidence type="ECO:0000313" key="12">
    <source>
        <dbReference type="Proteomes" id="UP000578352"/>
    </source>
</evidence>
<dbReference type="GO" id="GO:0005524">
    <property type="term" value="F:ATP binding"/>
    <property type="evidence" value="ECO:0007669"/>
    <property type="project" value="UniProtKB-KW"/>
</dbReference>
<evidence type="ECO:0000256" key="4">
    <source>
        <dbReference type="ARBA" id="ARBA00022679"/>
    </source>
</evidence>
<name>A0A853CP25_9MICO</name>
<comment type="pathway">
    <text evidence="1">Carbohydrate acid metabolism.</text>
</comment>
<dbReference type="Proteomes" id="UP000578352">
    <property type="component" value="Unassembled WGS sequence"/>
</dbReference>
<gene>
    <name evidence="11" type="ORF">HNR13_000893</name>
</gene>
<dbReference type="NCBIfam" id="TIGR01313">
    <property type="entry name" value="therm_gnt_kin"/>
    <property type="match status" value="1"/>
</dbReference>
<keyword evidence="4 10" id="KW-0808">Transferase</keyword>
<dbReference type="CDD" id="cd02021">
    <property type="entry name" value="GntK"/>
    <property type="match status" value="1"/>
</dbReference>
<evidence type="ECO:0000256" key="7">
    <source>
        <dbReference type="ARBA" id="ARBA00022840"/>
    </source>
</evidence>
<keyword evidence="7 10" id="KW-0067">ATP-binding</keyword>
<dbReference type="GO" id="GO:0005737">
    <property type="term" value="C:cytoplasm"/>
    <property type="evidence" value="ECO:0007669"/>
    <property type="project" value="TreeGrafter"/>
</dbReference>
<evidence type="ECO:0000256" key="5">
    <source>
        <dbReference type="ARBA" id="ARBA00022741"/>
    </source>
</evidence>
<evidence type="ECO:0000256" key="3">
    <source>
        <dbReference type="ARBA" id="ARBA00012054"/>
    </source>
</evidence>
<comment type="similarity">
    <text evidence="2 10">Belongs to the gluconokinase GntK/GntV family.</text>
</comment>
<keyword evidence="5 10" id="KW-0547">Nucleotide-binding</keyword>
<dbReference type="SUPFAM" id="SSF52540">
    <property type="entry name" value="P-loop containing nucleoside triphosphate hydrolases"/>
    <property type="match status" value="1"/>
</dbReference>
<keyword evidence="8" id="KW-0311">Gluconate utilization</keyword>
<accession>A0A853CP25</accession>
<dbReference type="InterPro" id="IPR006001">
    <property type="entry name" value="Therm_gnt_kin"/>
</dbReference>
<dbReference type="RefSeq" id="WP_179604635.1">
    <property type="nucleotide sequence ID" value="NZ_BAABEH010000001.1"/>
</dbReference>
<sequence>MTASRVTTIVVMGVAGCGKSTVAALLAERLGWELLEGDSLHPARNVERMSAGVPLDDADRAPWLAAIADRMRERRAAGRPVVVACSALARRYRDVLRGEGVVFAHLSGSRDLLERRIAERSGHFMKAGMLDSQLRTLEPLGADEAGVTADIDAEPDVLAARILGGLGLPEALAA</sequence>
<reference evidence="11 12" key="1">
    <citation type="submission" date="2020-07" db="EMBL/GenBank/DDBJ databases">
        <title>Sequencing the genomes of 1000 actinobacteria strains.</title>
        <authorList>
            <person name="Klenk H.-P."/>
        </authorList>
    </citation>
    <scope>NUCLEOTIDE SEQUENCE [LARGE SCALE GENOMIC DNA]</scope>
    <source>
        <strain evidence="11 12">DSM 15165</strain>
    </source>
</reference>
<evidence type="ECO:0000256" key="8">
    <source>
        <dbReference type="ARBA" id="ARBA00023064"/>
    </source>
</evidence>
<evidence type="ECO:0000313" key="11">
    <source>
        <dbReference type="EMBL" id="NYJ22606.1"/>
    </source>
</evidence>
<evidence type="ECO:0000256" key="2">
    <source>
        <dbReference type="ARBA" id="ARBA00008420"/>
    </source>
</evidence>
<comment type="catalytic activity">
    <reaction evidence="9 10">
        <text>D-gluconate + ATP = 6-phospho-D-gluconate + ADP + H(+)</text>
        <dbReference type="Rhea" id="RHEA:19433"/>
        <dbReference type="ChEBI" id="CHEBI:15378"/>
        <dbReference type="ChEBI" id="CHEBI:18391"/>
        <dbReference type="ChEBI" id="CHEBI:30616"/>
        <dbReference type="ChEBI" id="CHEBI:58759"/>
        <dbReference type="ChEBI" id="CHEBI:456216"/>
        <dbReference type="EC" id="2.7.1.12"/>
    </reaction>
</comment>
<proteinExistence type="inferred from homology"/>
<protein>
    <recommendedName>
        <fullName evidence="3 10">Gluconokinase</fullName>
        <ecNumber evidence="3 10">2.7.1.12</ecNumber>
    </recommendedName>
</protein>
<dbReference type="GO" id="GO:0019521">
    <property type="term" value="P:D-gluconate metabolic process"/>
    <property type="evidence" value="ECO:0007669"/>
    <property type="project" value="UniProtKB-KW"/>
</dbReference>
<dbReference type="GO" id="GO:0046316">
    <property type="term" value="F:gluconokinase activity"/>
    <property type="evidence" value="ECO:0007669"/>
    <property type="project" value="UniProtKB-EC"/>
</dbReference>
<dbReference type="PROSITE" id="PS51257">
    <property type="entry name" value="PROKAR_LIPOPROTEIN"/>
    <property type="match status" value="1"/>
</dbReference>
<dbReference type="FunFam" id="3.40.50.300:FF:000522">
    <property type="entry name" value="Gluconokinase"/>
    <property type="match status" value="1"/>
</dbReference>
<evidence type="ECO:0000256" key="6">
    <source>
        <dbReference type="ARBA" id="ARBA00022777"/>
    </source>
</evidence>
<evidence type="ECO:0000256" key="1">
    <source>
        <dbReference type="ARBA" id="ARBA00004761"/>
    </source>
</evidence>
<dbReference type="EC" id="2.7.1.12" evidence="3 10"/>
<organism evidence="11 12">
    <name type="scientific">Leifsonia shinshuensis</name>
    <dbReference type="NCBI Taxonomy" id="150026"/>
    <lineage>
        <taxon>Bacteria</taxon>
        <taxon>Bacillati</taxon>
        <taxon>Actinomycetota</taxon>
        <taxon>Actinomycetes</taxon>
        <taxon>Micrococcales</taxon>
        <taxon>Microbacteriaceae</taxon>
        <taxon>Leifsonia</taxon>
    </lineage>
</organism>
<evidence type="ECO:0000256" key="10">
    <source>
        <dbReference type="RuleBase" id="RU363066"/>
    </source>
</evidence>
<dbReference type="Gene3D" id="3.40.50.300">
    <property type="entry name" value="P-loop containing nucleotide triphosphate hydrolases"/>
    <property type="match status" value="1"/>
</dbReference>
<dbReference type="PANTHER" id="PTHR43442">
    <property type="entry name" value="GLUCONOKINASE-RELATED"/>
    <property type="match status" value="1"/>
</dbReference>
<dbReference type="PANTHER" id="PTHR43442:SF3">
    <property type="entry name" value="GLUCONOKINASE-RELATED"/>
    <property type="match status" value="1"/>
</dbReference>
<evidence type="ECO:0000256" key="9">
    <source>
        <dbReference type="ARBA" id="ARBA00048090"/>
    </source>
</evidence>
<comment type="caution">
    <text evidence="11">The sequence shown here is derived from an EMBL/GenBank/DDBJ whole genome shotgun (WGS) entry which is preliminary data.</text>
</comment>
<dbReference type="Pfam" id="PF13671">
    <property type="entry name" value="AAA_33"/>
    <property type="match status" value="1"/>
</dbReference>
<dbReference type="EMBL" id="JACCFL010000001">
    <property type="protein sequence ID" value="NYJ22606.1"/>
    <property type="molecule type" value="Genomic_DNA"/>
</dbReference>